<dbReference type="Proteomes" id="UP001152797">
    <property type="component" value="Unassembled WGS sequence"/>
</dbReference>
<protein>
    <submittedName>
        <fullName evidence="3">Peptidylprolyl isomerase</fullName>
    </submittedName>
</protein>
<reference evidence="2" key="1">
    <citation type="submission" date="2022-10" db="EMBL/GenBank/DDBJ databases">
        <authorList>
            <person name="Chen Y."/>
            <person name="Dougan E. K."/>
            <person name="Chan C."/>
            <person name="Rhodes N."/>
            <person name="Thang M."/>
        </authorList>
    </citation>
    <scope>NUCLEOTIDE SEQUENCE</scope>
</reference>
<dbReference type="EMBL" id="CAMXCT030002836">
    <property type="protein sequence ID" value="CAL4788087.1"/>
    <property type="molecule type" value="Genomic_DNA"/>
</dbReference>
<dbReference type="EMBL" id="CAMXCT020002836">
    <property type="protein sequence ID" value="CAL1154150.1"/>
    <property type="molecule type" value="Genomic_DNA"/>
</dbReference>
<dbReference type="GO" id="GO:0016853">
    <property type="term" value="F:isomerase activity"/>
    <property type="evidence" value="ECO:0007669"/>
    <property type="project" value="UniProtKB-KW"/>
</dbReference>
<feature type="signal peptide" evidence="1">
    <location>
        <begin position="1"/>
        <end position="21"/>
    </location>
</feature>
<evidence type="ECO:0000256" key="1">
    <source>
        <dbReference type="SAM" id="SignalP"/>
    </source>
</evidence>
<comment type="caution">
    <text evidence="2">The sequence shown here is derived from an EMBL/GenBank/DDBJ whole genome shotgun (WGS) entry which is preliminary data.</text>
</comment>
<dbReference type="AlphaFoldDB" id="A0A9P1G7N6"/>
<gene>
    <name evidence="2" type="ORF">C1SCF055_LOCUS26869</name>
</gene>
<accession>A0A9P1G7N6</accession>
<proteinExistence type="predicted"/>
<name>A0A9P1G7N6_9DINO</name>
<evidence type="ECO:0000313" key="4">
    <source>
        <dbReference type="Proteomes" id="UP001152797"/>
    </source>
</evidence>
<evidence type="ECO:0000313" key="2">
    <source>
        <dbReference type="EMBL" id="CAI4000775.1"/>
    </source>
</evidence>
<sequence>MPFKMMFLPGVILLSISAAVSFKVPPGDSVGQEKMVLDSEHSEKPEGFNLADIIQGNNKMPGMGAWSSIFQRLASKKPIERETLQNMLQSVGGDLAEAYVDPGLYQDFENHTIQKQIQNITADKELQRLCKRIPWYNGGSESAACRADQKTRSFAEDLQRFSKAQSAQRISRGSPEGAAWSQDESTLQSILEMPKLPAESALVSFGQLFDSKNRDLFNFQLGGGISGSCCWWFGSGTQLEPTKTSWQRVVTTPFQGTTEGRLRVFWLCSGCEVLVSSTELSFNIAKPAQIRKAC</sequence>
<evidence type="ECO:0000313" key="3">
    <source>
        <dbReference type="EMBL" id="CAL4788087.1"/>
    </source>
</evidence>
<organism evidence="2">
    <name type="scientific">Cladocopium goreaui</name>
    <dbReference type="NCBI Taxonomy" id="2562237"/>
    <lineage>
        <taxon>Eukaryota</taxon>
        <taxon>Sar</taxon>
        <taxon>Alveolata</taxon>
        <taxon>Dinophyceae</taxon>
        <taxon>Suessiales</taxon>
        <taxon>Symbiodiniaceae</taxon>
        <taxon>Cladocopium</taxon>
    </lineage>
</organism>
<keyword evidence="3" id="KW-0413">Isomerase</keyword>
<keyword evidence="4" id="KW-1185">Reference proteome</keyword>
<reference evidence="3 4" key="2">
    <citation type="submission" date="2024-05" db="EMBL/GenBank/DDBJ databases">
        <authorList>
            <person name="Chen Y."/>
            <person name="Shah S."/>
            <person name="Dougan E. K."/>
            <person name="Thang M."/>
            <person name="Chan C."/>
        </authorList>
    </citation>
    <scope>NUCLEOTIDE SEQUENCE [LARGE SCALE GENOMIC DNA]</scope>
</reference>
<feature type="chain" id="PRO_5043272572" evidence="1">
    <location>
        <begin position="22"/>
        <end position="294"/>
    </location>
</feature>
<keyword evidence="1" id="KW-0732">Signal</keyword>
<dbReference type="EMBL" id="CAMXCT010002836">
    <property type="protein sequence ID" value="CAI4000775.1"/>
    <property type="molecule type" value="Genomic_DNA"/>
</dbReference>